<dbReference type="EMBL" id="RQHF01000008">
    <property type="protein sequence ID" value="TGM60741.1"/>
    <property type="molecule type" value="Genomic_DNA"/>
</dbReference>
<gene>
    <name evidence="3" type="ORF">EHQ95_02365</name>
</gene>
<feature type="transmembrane region" description="Helical" evidence="1">
    <location>
        <begin position="211"/>
        <end position="230"/>
    </location>
</feature>
<evidence type="ECO:0000259" key="2">
    <source>
        <dbReference type="Pfam" id="PF09925"/>
    </source>
</evidence>
<reference evidence="4" key="1">
    <citation type="journal article" date="2019" name="PLoS Negl. Trop. Dis.">
        <title>Revisiting the worldwide diversity of Leptospira species in the environment.</title>
        <authorList>
            <person name="Vincent A.T."/>
            <person name="Schiettekatte O."/>
            <person name="Bourhy P."/>
            <person name="Veyrier F.J."/>
            <person name="Picardeau M."/>
        </authorList>
    </citation>
    <scope>NUCLEOTIDE SEQUENCE [LARGE SCALE GENOMIC DNA]</scope>
    <source>
        <strain evidence="4">201601955</strain>
    </source>
</reference>
<sequence length="302" mass="34542">MVKRSVEDWVRFFESTLLLIGTTLFLSGIFFLVAFNWSFLDRFVKLGLVGFLILLSYAATIIFRKKPIYFEIGLTFIFFLTGSEILVFGQIYQTGADVYDLFLGWAALTLLLIPVSRSGVVTGLWMVLSATTVFLYSKQVEGNGSFVLFSLTSLIFGGTSIVFDWFQTDRFSPKTKSFLSGLGLLLSLGFLNLVNVNLFRNHKEIDSGHSYLFYQILLPLVFYGVFYSYYRWFRFRLMNLSFILLFGLSQVILKSADIFQIWAYSSGVSFLQFGLFITGYTIWAVSHLQNLRKPIPIEEGKP</sequence>
<feature type="transmembrane region" description="Helical" evidence="1">
    <location>
        <begin position="43"/>
        <end position="63"/>
    </location>
</feature>
<accession>A0ABY2NSZ6</accession>
<keyword evidence="1" id="KW-0472">Membrane</keyword>
<feature type="transmembrane region" description="Helical" evidence="1">
    <location>
        <begin position="12"/>
        <end position="37"/>
    </location>
</feature>
<keyword evidence="1" id="KW-1133">Transmembrane helix</keyword>
<dbReference type="RefSeq" id="WP_135656879.1">
    <property type="nucleotide sequence ID" value="NZ_RQHF01000008.1"/>
</dbReference>
<protein>
    <submittedName>
        <fullName evidence="3">DUF2157 domain-containing protein</fullName>
    </submittedName>
</protein>
<keyword evidence="1" id="KW-0812">Transmembrane</keyword>
<feature type="transmembrane region" description="Helical" evidence="1">
    <location>
        <begin position="70"/>
        <end position="92"/>
    </location>
</feature>
<dbReference type="Pfam" id="PF09925">
    <property type="entry name" value="DUF2157"/>
    <property type="match status" value="1"/>
</dbReference>
<dbReference type="Proteomes" id="UP000298112">
    <property type="component" value="Unassembled WGS sequence"/>
</dbReference>
<dbReference type="InterPro" id="IPR018677">
    <property type="entry name" value="DUF2157"/>
</dbReference>
<feature type="domain" description="DUF2157" evidence="2">
    <location>
        <begin position="15"/>
        <end position="120"/>
    </location>
</feature>
<proteinExistence type="predicted"/>
<feature type="transmembrane region" description="Helical" evidence="1">
    <location>
        <begin position="146"/>
        <end position="166"/>
    </location>
</feature>
<comment type="caution">
    <text evidence="3">The sequence shown here is derived from an EMBL/GenBank/DDBJ whole genome shotgun (WGS) entry which is preliminary data.</text>
</comment>
<feature type="transmembrane region" description="Helical" evidence="1">
    <location>
        <begin position="261"/>
        <end position="283"/>
    </location>
</feature>
<evidence type="ECO:0000313" key="3">
    <source>
        <dbReference type="EMBL" id="TGM60741.1"/>
    </source>
</evidence>
<evidence type="ECO:0000256" key="1">
    <source>
        <dbReference type="SAM" id="Phobius"/>
    </source>
</evidence>
<evidence type="ECO:0000313" key="4">
    <source>
        <dbReference type="Proteomes" id="UP000298112"/>
    </source>
</evidence>
<organism evidence="3 4">
    <name type="scientific">Leptospira vanthielii</name>
    <dbReference type="NCBI Taxonomy" id="293085"/>
    <lineage>
        <taxon>Bacteria</taxon>
        <taxon>Pseudomonadati</taxon>
        <taxon>Spirochaetota</taxon>
        <taxon>Spirochaetia</taxon>
        <taxon>Leptospirales</taxon>
        <taxon>Leptospiraceae</taxon>
        <taxon>Leptospira</taxon>
    </lineage>
</organism>
<keyword evidence="4" id="KW-1185">Reference proteome</keyword>
<feature type="transmembrane region" description="Helical" evidence="1">
    <location>
        <begin position="178"/>
        <end position="199"/>
    </location>
</feature>
<name>A0ABY2NSZ6_9LEPT</name>
<feature type="transmembrane region" description="Helical" evidence="1">
    <location>
        <begin position="98"/>
        <end position="115"/>
    </location>
</feature>